<dbReference type="EMBL" id="JAULSO010000001">
    <property type="protein sequence ID" value="KAK3694099.1"/>
    <property type="molecule type" value="Genomic_DNA"/>
</dbReference>
<accession>A0AAE0XIL7</accession>
<evidence type="ECO:0000256" key="1">
    <source>
        <dbReference type="SAM" id="Phobius"/>
    </source>
</evidence>
<evidence type="ECO:0000313" key="2">
    <source>
        <dbReference type="EMBL" id="KAK3694099.1"/>
    </source>
</evidence>
<dbReference type="AlphaFoldDB" id="A0AAE0XIL7"/>
<comment type="caution">
    <text evidence="2">The sequence shown here is derived from an EMBL/GenBank/DDBJ whole genome shotgun (WGS) entry which is preliminary data.</text>
</comment>
<protein>
    <submittedName>
        <fullName evidence="2">Uncharacterized protein</fullName>
    </submittedName>
</protein>
<feature type="transmembrane region" description="Helical" evidence="1">
    <location>
        <begin position="154"/>
        <end position="173"/>
    </location>
</feature>
<evidence type="ECO:0000313" key="3">
    <source>
        <dbReference type="Proteomes" id="UP001270362"/>
    </source>
</evidence>
<feature type="transmembrane region" description="Helical" evidence="1">
    <location>
        <begin position="76"/>
        <end position="99"/>
    </location>
</feature>
<gene>
    <name evidence="2" type="ORF">B0T22DRAFT_61726</name>
</gene>
<name>A0AAE0XIL7_9PEZI</name>
<keyword evidence="1" id="KW-0472">Membrane</keyword>
<organism evidence="2 3">
    <name type="scientific">Podospora appendiculata</name>
    <dbReference type="NCBI Taxonomy" id="314037"/>
    <lineage>
        <taxon>Eukaryota</taxon>
        <taxon>Fungi</taxon>
        <taxon>Dikarya</taxon>
        <taxon>Ascomycota</taxon>
        <taxon>Pezizomycotina</taxon>
        <taxon>Sordariomycetes</taxon>
        <taxon>Sordariomycetidae</taxon>
        <taxon>Sordariales</taxon>
        <taxon>Podosporaceae</taxon>
        <taxon>Podospora</taxon>
    </lineage>
</organism>
<reference evidence="2" key="1">
    <citation type="journal article" date="2023" name="Mol. Phylogenet. Evol.">
        <title>Genome-scale phylogeny and comparative genomics of the fungal order Sordariales.</title>
        <authorList>
            <person name="Hensen N."/>
            <person name="Bonometti L."/>
            <person name="Westerberg I."/>
            <person name="Brannstrom I.O."/>
            <person name="Guillou S."/>
            <person name="Cros-Aarteil S."/>
            <person name="Calhoun S."/>
            <person name="Haridas S."/>
            <person name="Kuo A."/>
            <person name="Mondo S."/>
            <person name="Pangilinan J."/>
            <person name="Riley R."/>
            <person name="LaButti K."/>
            <person name="Andreopoulos B."/>
            <person name="Lipzen A."/>
            <person name="Chen C."/>
            <person name="Yan M."/>
            <person name="Daum C."/>
            <person name="Ng V."/>
            <person name="Clum A."/>
            <person name="Steindorff A."/>
            <person name="Ohm R.A."/>
            <person name="Martin F."/>
            <person name="Silar P."/>
            <person name="Natvig D.O."/>
            <person name="Lalanne C."/>
            <person name="Gautier V."/>
            <person name="Ament-Velasquez S.L."/>
            <person name="Kruys A."/>
            <person name="Hutchinson M.I."/>
            <person name="Powell A.J."/>
            <person name="Barry K."/>
            <person name="Miller A.N."/>
            <person name="Grigoriev I.V."/>
            <person name="Debuchy R."/>
            <person name="Gladieux P."/>
            <person name="Hiltunen Thoren M."/>
            <person name="Johannesson H."/>
        </authorList>
    </citation>
    <scope>NUCLEOTIDE SEQUENCE</scope>
    <source>
        <strain evidence="2">CBS 314.62</strain>
    </source>
</reference>
<proteinExistence type="predicted"/>
<dbReference type="Proteomes" id="UP001270362">
    <property type="component" value="Unassembled WGS sequence"/>
</dbReference>
<sequence>MAEPKTDDDVWQGKRATGKLTLQPLLQLQLQLLLFPPHLSHTGRMDAWMDGWVFMILKWDGQVTEFSALLDGVQQLTLFIVILFGVCFFLLLSGLLLFFGRLVPRFFFYSAAFLLFCLFFGAGLVGWALVWSGIGRQPPSPHRRAIPWSRKGEIYLLLFFLTYRFPICWGGAYTHAHTRTHTRTRCSSHARTLYTV</sequence>
<keyword evidence="3" id="KW-1185">Reference proteome</keyword>
<feature type="transmembrane region" description="Helical" evidence="1">
    <location>
        <begin position="106"/>
        <end position="134"/>
    </location>
</feature>
<keyword evidence="1" id="KW-1133">Transmembrane helix</keyword>
<reference evidence="2" key="2">
    <citation type="submission" date="2023-06" db="EMBL/GenBank/DDBJ databases">
        <authorList>
            <consortium name="Lawrence Berkeley National Laboratory"/>
            <person name="Haridas S."/>
            <person name="Hensen N."/>
            <person name="Bonometti L."/>
            <person name="Westerberg I."/>
            <person name="Brannstrom I.O."/>
            <person name="Guillou S."/>
            <person name="Cros-Aarteil S."/>
            <person name="Calhoun S."/>
            <person name="Kuo A."/>
            <person name="Mondo S."/>
            <person name="Pangilinan J."/>
            <person name="Riley R."/>
            <person name="Labutti K."/>
            <person name="Andreopoulos B."/>
            <person name="Lipzen A."/>
            <person name="Chen C."/>
            <person name="Yanf M."/>
            <person name="Daum C."/>
            <person name="Ng V."/>
            <person name="Clum A."/>
            <person name="Steindorff A."/>
            <person name="Ohm R."/>
            <person name="Martin F."/>
            <person name="Silar P."/>
            <person name="Natvig D."/>
            <person name="Lalanne C."/>
            <person name="Gautier V."/>
            <person name="Ament-Velasquez S.L."/>
            <person name="Kruys A."/>
            <person name="Hutchinson M.I."/>
            <person name="Powell A.J."/>
            <person name="Barry K."/>
            <person name="Miller A.N."/>
            <person name="Grigoriev I.V."/>
            <person name="Debuchy R."/>
            <person name="Gladieux P."/>
            <person name="Thoren M.H."/>
            <person name="Johannesson H."/>
        </authorList>
    </citation>
    <scope>NUCLEOTIDE SEQUENCE</scope>
    <source>
        <strain evidence="2">CBS 314.62</strain>
    </source>
</reference>
<keyword evidence="1" id="KW-0812">Transmembrane</keyword>